<feature type="compositionally biased region" description="Polar residues" evidence="1">
    <location>
        <begin position="89"/>
        <end position="99"/>
    </location>
</feature>
<dbReference type="EMBL" id="CAJOBJ010356140">
    <property type="protein sequence ID" value="CAF5214389.1"/>
    <property type="molecule type" value="Genomic_DNA"/>
</dbReference>
<dbReference type="InterPro" id="IPR036859">
    <property type="entry name" value="CAP-Gly_dom_sf"/>
</dbReference>
<protein>
    <recommendedName>
        <fullName evidence="2">CAP-Gly domain-containing protein</fullName>
    </recommendedName>
</protein>
<comment type="caution">
    <text evidence="3">The sequence shown here is derived from an EMBL/GenBank/DDBJ whole genome shotgun (WGS) entry which is preliminary data.</text>
</comment>
<feature type="non-terminal residue" evidence="3">
    <location>
        <position position="193"/>
    </location>
</feature>
<evidence type="ECO:0000313" key="3">
    <source>
        <dbReference type="EMBL" id="CAF5214389.1"/>
    </source>
</evidence>
<name>A0A8S3J7H7_9BILA</name>
<gene>
    <name evidence="3" type="ORF">GIL414_LOCUS80938</name>
</gene>
<sequence length="193" mass="20851">EWIGIILDDVQGKNDGSYEGTRYFETEANRGLFCRSTKIQRLTPNGANSSNDIPAPVKAQKTPSNNTSASNFDKGEDADTTLINTTLAADTSTNTNDQTVLAEPPPPVAVSSPELRVGDRVVVSGSKFGVLKYLGKIHVAEGVWCGIQLDEAMGKNDGSVSGKRYFTCQQRYGLFSPLARVEKVTSDMTQSQI</sequence>
<dbReference type="PANTHER" id="PTHR18916:SF93">
    <property type="entry name" value="RESTIN HOMOLOG"/>
    <property type="match status" value="1"/>
</dbReference>
<dbReference type="InterPro" id="IPR000938">
    <property type="entry name" value="CAP-Gly_domain"/>
</dbReference>
<feature type="domain" description="CAP-Gly" evidence="2">
    <location>
        <begin position="135"/>
        <end position="177"/>
    </location>
</feature>
<dbReference type="SUPFAM" id="SSF74924">
    <property type="entry name" value="Cap-Gly domain"/>
    <property type="match status" value="2"/>
</dbReference>
<accession>A0A8S3J7H7</accession>
<dbReference type="SMART" id="SM01052">
    <property type="entry name" value="CAP_GLY"/>
    <property type="match status" value="2"/>
</dbReference>
<dbReference type="Gene3D" id="2.30.30.190">
    <property type="entry name" value="CAP Gly-rich-like domain"/>
    <property type="match status" value="2"/>
</dbReference>
<reference evidence="3" key="1">
    <citation type="submission" date="2021-02" db="EMBL/GenBank/DDBJ databases">
        <authorList>
            <person name="Nowell W R."/>
        </authorList>
    </citation>
    <scope>NUCLEOTIDE SEQUENCE</scope>
</reference>
<feature type="non-terminal residue" evidence="3">
    <location>
        <position position="1"/>
    </location>
</feature>
<dbReference type="Pfam" id="PF01302">
    <property type="entry name" value="CAP_GLY"/>
    <property type="match status" value="2"/>
</dbReference>
<feature type="region of interest" description="Disordered" evidence="1">
    <location>
        <begin position="43"/>
        <end position="77"/>
    </location>
</feature>
<feature type="domain" description="CAP-Gly" evidence="2">
    <location>
        <begin position="1"/>
        <end position="35"/>
    </location>
</feature>
<organism evidence="3 4">
    <name type="scientific">Rotaria magnacalcarata</name>
    <dbReference type="NCBI Taxonomy" id="392030"/>
    <lineage>
        <taxon>Eukaryota</taxon>
        <taxon>Metazoa</taxon>
        <taxon>Spiralia</taxon>
        <taxon>Gnathifera</taxon>
        <taxon>Rotifera</taxon>
        <taxon>Eurotatoria</taxon>
        <taxon>Bdelloidea</taxon>
        <taxon>Philodinida</taxon>
        <taxon>Philodinidae</taxon>
        <taxon>Rotaria</taxon>
    </lineage>
</organism>
<dbReference type="PANTHER" id="PTHR18916">
    <property type="entry name" value="DYNACTIN 1-RELATED MICROTUBULE-BINDING"/>
    <property type="match status" value="1"/>
</dbReference>
<dbReference type="Proteomes" id="UP000681720">
    <property type="component" value="Unassembled WGS sequence"/>
</dbReference>
<evidence type="ECO:0000313" key="4">
    <source>
        <dbReference type="Proteomes" id="UP000681720"/>
    </source>
</evidence>
<evidence type="ECO:0000259" key="2">
    <source>
        <dbReference type="PROSITE" id="PS50245"/>
    </source>
</evidence>
<feature type="compositionally biased region" description="Polar residues" evidence="1">
    <location>
        <begin position="61"/>
        <end position="71"/>
    </location>
</feature>
<feature type="compositionally biased region" description="Polar residues" evidence="1">
    <location>
        <begin position="43"/>
        <end position="52"/>
    </location>
</feature>
<dbReference type="PROSITE" id="PS50245">
    <property type="entry name" value="CAP_GLY_2"/>
    <property type="match status" value="2"/>
</dbReference>
<dbReference type="AlphaFoldDB" id="A0A8S3J7H7"/>
<dbReference type="PROSITE" id="PS00845">
    <property type="entry name" value="CAP_GLY_1"/>
    <property type="match status" value="1"/>
</dbReference>
<evidence type="ECO:0000256" key="1">
    <source>
        <dbReference type="SAM" id="MobiDB-lite"/>
    </source>
</evidence>
<proteinExistence type="predicted"/>
<feature type="region of interest" description="Disordered" evidence="1">
    <location>
        <begin position="89"/>
        <end position="112"/>
    </location>
</feature>